<name>A0A5S4H396_9ACTN</name>
<sequence length="324" mass="36400">MKSGSAGDGFADEELIDEQGLMAETGIPSPAAVYQEVKRGALPEPIQKRPKRWLQAEVLTCLPRAFITIKAVEDAVSELDRLAASMPSQGPGRGRNPAKSKQLASLEQIRLQTCLLAQALADQAARLVAVPTADTQTGINEESFDQALHQIALLSEQVLDMGIAYLAAHGRDEEDIARSLDQTTKDVRRRLRAARRISSRPETNPRQLDFWLTRYKQVAPTPDWPVGERPSDGLTRLSIHDELRHLDNRIAELDGIPPSQTKAGEQFNLHRRKVELYREFVYLTDERTEPNLHRQTLENLHEARAAAKEAFLDHRHARPLPRTE</sequence>
<gene>
    <name evidence="2" type="ORF">ETD85_00920</name>
</gene>
<accession>A0A5S4H396</accession>
<evidence type="ECO:0000313" key="2">
    <source>
        <dbReference type="EMBL" id="TMR39607.1"/>
    </source>
</evidence>
<comment type="caution">
    <text evidence="2">The sequence shown here is derived from an EMBL/GenBank/DDBJ whole genome shotgun (WGS) entry which is preliminary data.</text>
</comment>
<dbReference type="EMBL" id="VCKX01000002">
    <property type="protein sequence ID" value="TMR39607.1"/>
    <property type="molecule type" value="Genomic_DNA"/>
</dbReference>
<reference evidence="2 3" key="1">
    <citation type="submission" date="2019-05" db="EMBL/GenBank/DDBJ databases">
        <title>Draft genome sequence of Nonomuraea zeae DSM 100528.</title>
        <authorList>
            <person name="Saricaoglu S."/>
            <person name="Isik K."/>
        </authorList>
    </citation>
    <scope>NUCLEOTIDE SEQUENCE [LARGE SCALE GENOMIC DNA]</scope>
    <source>
        <strain evidence="2 3">DSM 100528</strain>
    </source>
</reference>
<dbReference type="RefSeq" id="WP_138687633.1">
    <property type="nucleotide sequence ID" value="NZ_JBHSAZ010000112.1"/>
</dbReference>
<protein>
    <submittedName>
        <fullName evidence="2">Uncharacterized protein</fullName>
    </submittedName>
</protein>
<dbReference type="AlphaFoldDB" id="A0A5S4H396"/>
<feature type="region of interest" description="Disordered" evidence="1">
    <location>
        <begin position="1"/>
        <end position="22"/>
    </location>
</feature>
<evidence type="ECO:0000256" key="1">
    <source>
        <dbReference type="SAM" id="MobiDB-lite"/>
    </source>
</evidence>
<organism evidence="2 3">
    <name type="scientific">Nonomuraea zeae</name>
    <dbReference type="NCBI Taxonomy" id="1642303"/>
    <lineage>
        <taxon>Bacteria</taxon>
        <taxon>Bacillati</taxon>
        <taxon>Actinomycetota</taxon>
        <taxon>Actinomycetes</taxon>
        <taxon>Streptosporangiales</taxon>
        <taxon>Streptosporangiaceae</taxon>
        <taxon>Nonomuraea</taxon>
    </lineage>
</organism>
<evidence type="ECO:0000313" key="3">
    <source>
        <dbReference type="Proteomes" id="UP000306628"/>
    </source>
</evidence>
<keyword evidence="3" id="KW-1185">Reference proteome</keyword>
<dbReference type="Proteomes" id="UP000306628">
    <property type="component" value="Unassembled WGS sequence"/>
</dbReference>
<proteinExistence type="predicted"/>